<keyword evidence="2" id="KW-0472">Membrane</keyword>
<gene>
    <name evidence="3" type="ORF">QF035_004951</name>
</gene>
<reference evidence="3 4" key="1">
    <citation type="submission" date="2023-07" db="EMBL/GenBank/DDBJ databases">
        <title>Comparative genomics of wheat-associated soil bacteria to identify genetic determinants of phenazine resistance.</title>
        <authorList>
            <person name="Mouncey N."/>
        </authorList>
    </citation>
    <scope>NUCLEOTIDE SEQUENCE [LARGE SCALE GENOMIC DNA]</scope>
    <source>
        <strain evidence="3 4">V2I4</strain>
    </source>
</reference>
<protein>
    <submittedName>
        <fullName evidence="3">Uncharacterized protein</fullName>
    </submittedName>
</protein>
<dbReference type="EMBL" id="JAUSZI010000002">
    <property type="protein sequence ID" value="MDQ1027369.1"/>
    <property type="molecule type" value="Genomic_DNA"/>
</dbReference>
<accession>A0ABU0SY04</accession>
<feature type="transmembrane region" description="Helical" evidence="2">
    <location>
        <begin position="6"/>
        <end position="23"/>
    </location>
</feature>
<comment type="caution">
    <text evidence="3">The sequence shown here is derived from an EMBL/GenBank/DDBJ whole genome shotgun (WGS) entry which is preliminary data.</text>
</comment>
<feature type="region of interest" description="Disordered" evidence="1">
    <location>
        <begin position="29"/>
        <end position="48"/>
    </location>
</feature>
<feature type="compositionally biased region" description="Basic and acidic residues" evidence="1">
    <location>
        <begin position="29"/>
        <end position="42"/>
    </location>
</feature>
<evidence type="ECO:0000313" key="4">
    <source>
        <dbReference type="Proteomes" id="UP001230328"/>
    </source>
</evidence>
<sequence>MDWAGPVSALIGGGIAVVPGWTVERGRWKREERRYEPDRRTTATDGDAEFERVRHAFNDTRQELRDRMRADLDSLRQALAQGPTEPSPSPDLVIRSSRSTKSCPGFGMPTG</sequence>
<keyword evidence="2" id="KW-1133">Transmembrane helix</keyword>
<evidence type="ECO:0000313" key="3">
    <source>
        <dbReference type="EMBL" id="MDQ1027369.1"/>
    </source>
</evidence>
<keyword evidence="2" id="KW-0812">Transmembrane</keyword>
<evidence type="ECO:0000256" key="2">
    <source>
        <dbReference type="SAM" id="Phobius"/>
    </source>
</evidence>
<name>A0ABU0SY04_9ACTN</name>
<dbReference type="Proteomes" id="UP001230328">
    <property type="component" value="Unassembled WGS sequence"/>
</dbReference>
<proteinExistence type="predicted"/>
<organism evidence="3 4">
    <name type="scientific">Streptomyces umbrinus</name>
    <dbReference type="NCBI Taxonomy" id="67370"/>
    <lineage>
        <taxon>Bacteria</taxon>
        <taxon>Bacillati</taxon>
        <taxon>Actinomycetota</taxon>
        <taxon>Actinomycetes</taxon>
        <taxon>Kitasatosporales</taxon>
        <taxon>Streptomycetaceae</taxon>
        <taxon>Streptomyces</taxon>
        <taxon>Streptomyces phaeochromogenes group</taxon>
    </lineage>
</organism>
<feature type="region of interest" description="Disordered" evidence="1">
    <location>
        <begin position="69"/>
        <end position="111"/>
    </location>
</feature>
<evidence type="ECO:0000256" key="1">
    <source>
        <dbReference type="SAM" id="MobiDB-lite"/>
    </source>
</evidence>
<keyword evidence="4" id="KW-1185">Reference proteome</keyword>